<dbReference type="Proteomes" id="UP000774617">
    <property type="component" value="Unassembled WGS sequence"/>
</dbReference>
<feature type="region of interest" description="Disordered" evidence="1">
    <location>
        <begin position="39"/>
        <end position="60"/>
    </location>
</feature>
<sequence>MAIGHSAIVKRRATTTVKSYEFSALFAAKSSAASAADASESSVEATMDSGDEPTATTPPPQTNVLLLAGTSPVPVATFTGTALYSGVYKALSTLCPPPDTVFCNQDVDPDCDVLDDTYCKSSIATVGDLVVSQSDGSKMKSSLQLAVNMGVYRNKHILGAMVSSVASTIAQFATNDSCQEVSLSKRNGDDEQDQTTVCSTIDTVSVMQYTNNTFGNDSIATNVSMIQVVLYVTSAPRQSLIPHINCETQLSNDTLSTEMGAIWNSTLDPGYNLGAACIEDIFAINSVTSSAASSTKSGASSDRHTTRTSELTSAVPSTAASSPAAQITVEAGTGSVVYFGSLSSTALYTSMSRAVASACPQATDHRKSVACSTRKVRIDGQGWLHREDSDKTDGTAKLMKGHLELVVESSSYSSGQDRDSMIESIAKIAADGASGDSCYEASWMEFIQDCPAAATTADGYDHTDCHWKRHKQSFCNSVGFVGVRYRHPELELSEGPDNHWINAKFAYINDDTETYHLQDNTAIDCDKIKDAEDKLERLTQDSFDVFNITEDGVTIKCVDSMDTPSESSWAHTTAPPTGIPTIKVEAGTGSVVYIGTLSSSALYSSMTSALEKICPTAAANGYTTCNSDTVQIDSTHYHLDDEEQDGHLDVSVESSNYSSANGRDGMIRSIALAAQQGATHLSCYWESWRCNANECTHGPEKRRLCRTVGFAGIQYVDPAKDKSWIDAKWAYHRNDGQNVGYTSIAKIDCGLMKSPLEKILQDAVGKDYFSTGKAGDTNYTMLCTDSMSHGA</sequence>
<gene>
    <name evidence="2" type="ORF">B0J12DRAFT_663573</name>
</gene>
<proteinExistence type="predicted"/>
<organism evidence="2 3">
    <name type="scientific">Macrophomina phaseolina</name>
    <dbReference type="NCBI Taxonomy" id="35725"/>
    <lineage>
        <taxon>Eukaryota</taxon>
        <taxon>Fungi</taxon>
        <taxon>Dikarya</taxon>
        <taxon>Ascomycota</taxon>
        <taxon>Pezizomycotina</taxon>
        <taxon>Dothideomycetes</taxon>
        <taxon>Dothideomycetes incertae sedis</taxon>
        <taxon>Botryosphaeriales</taxon>
        <taxon>Botryosphaeriaceae</taxon>
        <taxon>Macrophomina</taxon>
    </lineage>
</organism>
<evidence type="ECO:0000256" key="1">
    <source>
        <dbReference type="SAM" id="MobiDB-lite"/>
    </source>
</evidence>
<reference evidence="2 3" key="1">
    <citation type="journal article" date="2021" name="Nat. Commun.">
        <title>Genetic determinants of endophytism in the Arabidopsis root mycobiome.</title>
        <authorList>
            <person name="Mesny F."/>
            <person name="Miyauchi S."/>
            <person name="Thiergart T."/>
            <person name="Pickel B."/>
            <person name="Atanasova L."/>
            <person name="Karlsson M."/>
            <person name="Huettel B."/>
            <person name="Barry K.W."/>
            <person name="Haridas S."/>
            <person name="Chen C."/>
            <person name="Bauer D."/>
            <person name="Andreopoulos W."/>
            <person name="Pangilinan J."/>
            <person name="LaButti K."/>
            <person name="Riley R."/>
            <person name="Lipzen A."/>
            <person name="Clum A."/>
            <person name="Drula E."/>
            <person name="Henrissat B."/>
            <person name="Kohler A."/>
            <person name="Grigoriev I.V."/>
            <person name="Martin F.M."/>
            <person name="Hacquard S."/>
        </authorList>
    </citation>
    <scope>NUCLEOTIDE SEQUENCE [LARGE SCALE GENOMIC DNA]</scope>
    <source>
        <strain evidence="2 3">MPI-SDFR-AT-0080</strain>
    </source>
</reference>
<accession>A0ABQ8GDP9</accession>
<keyword evidence="3" id="KW-1185">Reference proteome</keyword>
<evidence type="ECO:0000313" key="2">
    <source>
        <dbReference type="EMBL" id="KAH7050220.1"/>
    </source>
</evidence>
<protein>
    <submittedName>
        <fullName evidence="2">Uncharacterized protein</fullName>
    </submittedName>
</protein>
<feature type="compositionally biased region" description="Low complexity" evidence="1">
    <location>
        <begin position="312"/>
        <end position="324"/>
    </location>
</feature>
<feature type="region of interest" description="Disordered" evidence="1">
    <location>
        <begin position="292"/>
        <end position="324"/>
    </location>
</feature>
<evidence type="ECO:0000313" key="3">
    <source>
        <dbReference type="Proteomes" id="UP000774617"/>
    </source>
</evidence>
<name>A0ABQ8GDP9_9PEZI</name>
<dbReference type="EMBL" id="JAGTJR010000013">
    <property type="protein sequence ID" value="KAH7050220.1"/>
    <property type="molecule type" value="Genomic_DNA"/>
</dbReference>
<comment type="caution">
    <text evidence="2">The sequence shown here is derived from an EMBL/GenBank/DDBJ whole genome shotgun (WGS) entry which is preliminary data.</text>
</comment>